<evidence type="ECO:0000256" key="4">
    <source>
        <dbReference type="ARBA" id="ARBA00022496"/>
    </source>
</evidence>
<keyword evidence="11 15" id="KW-0472">Membrane</keyword>
<keyword evidence="6 13" id="KW-0547">Nucleotide-binding</keyword>
<accession>A0A1T4UB02</accession>
<feature type="transmembrane region" description="Helical" evidence="15">
    <location>
        <begin position="334"/>
        <end position="364"/>
    </location>
</feature>
<dbReference type="AlphaFoldDB" id="A0A1T4UB02"/>
<keyword evidence="9" id="KW-0406">Ion transport</keyword>
<evidence type="ECO:0000256" key="15">
    <source>
        <dbReference type="RuleBase" id="RU362098"/>
    </source>
</evidence>
<dbReference type="SUPFAM" id="SSF52540">
    <property type="entry name" value="P-loop containing nucleoside triphosphate hydrolases"/>
    <property type="match status" value="1"/>
</dbReference>
<evidence type="ECO:0000313" key="17">
    <source>
        <dbReference type="EMBL" id="SKA49718.1"/>
    </source>
</evidence>
<dbReference type="Pfam" id="PF02421">
    <property type="entry name" value="FeoB_N"/>
    <property type="match status" value="1"/>
</dbReference>
<dbReference type="GO" id="GO:0046872">
    <property type="term" value="F:metal ion binding"/>
    <property type="evidence" value="ECO:0007669"/>
    <property type="project" value="UniProtKB-KW"/>
</dbReference>
<dbReference type="InterPro" id="IPR030389">
    <property type="entry name" value="G_FEOB_dom"/>
</dbReference>
<feature type="transmembrane region" description="Helical" evidence="15">
    <location>
        <begin position="394"/>
        <end position="411"/>
    </location>
</feature>
<dbReference type="PANTHER" id="PTHR43185:SF1">
    <property type="entry name" value="FE(2+) TRANSPORTER FEOB"/>
    <property type="match status" value="1"/>
</dbReference>
<feature type="binding site" evidence="14">
    <location>
        <position position="25"/>
    </location>
    <ligand>
        <name>Mg(2+)</name>
        <dbReference type="ChEBI" id="CHEBI:18420"/>
        <label>2</label>
    </ligand>
</feature>
<evidence type="ECO:0000256" key="14">
    <source>
        <dbReference type="PIRSR" id="PIRSR603373-2"/>
    </source>
</evidence>
<feature type="binding site" evidence="13">
    <location>
        <begin position="120"/>
        <end position="123"/>
    </location>
    <ligand>
        <name>GTP</name>
        <dbReference type="ChEBI" id="CHEBI:37565"/>
        <label>1</label>
    </ligand>
</feature>
<name>A0A1T4UB02_9GAMM</name>
<proteinExistence type="inferred from homology"/>
<keyword evidence="14" id="KW-0479">Metal-binding</keyword>
<dbReference type="NCBIfam" id="NF007105">
    <property type="entry name" value="PRK09554.1"/>
    <property type="match status" value="1"/>
</dbReference>
<dbReference type="InterPro" id="IPR011642">
    <property type="entry name" value="Gate_dom"/>
</dbReference>
<feature type="binding site" evidence="14">
    <location>
        <position position="21"/>
    </location>
    <ligand>
        <name>Mg(2+)</name>
        <dbReference type="ChEBI" id="CHEBI:18420"/>
        <label>2</label>
    </ligand>
</feature>
<feature type="transmembrane region" description="Helical" evidence="15">
    <location>
        <begin position="512"/>
        <end position="530"/>
    </location>
</feature>
<feature type="binding site" evidence="14">
    <location>
        <position position="24"/>
    </location>
    <ligand>
        <name>Mg(2+)</name>
        <dbReference type="ChEBI" id="CHEBI:18420"/>
        <label>2</label>
    </ligand>
</feature>
<evidence type="ECO:0000256" key="8">
    <source>
        <dbReference type="ARBA" id="ARBA00023004"/>
    </source>
</evidence>
<keyword evidence="4 15" id="KW-0410">Iron transport</keyword>
<feature type="binding site" evidence="13">
    <location>
        <begin position="35"/>
        <end position="39"/>
    </location>
    <ligand>
        <name>GTP</name>
        <dbReference type="ChEBI" id="CHEBI:37565"/>
        <label>2</label>
    </ligand>
</feature>
<keyword evidence="10 13" id="KW-0342">GTP-binding</keyword>
<keyword evidence="5 15" id="KW-0812">Transmembrane</keyword>
<evidence type="ECO:0000256" key="1">
    <source>
        <dbReference type="ARBA" id="ARBA00004651"/>
    </source>
</evidence>
<dbReference type="InterPro" id="IPR041069">
    <property type="entry name" value="FeoB_Cyto"/>
</dbReference>
<dbReference type="NCBIfam" id="TIGR00437">
    <property type="entry name" value="feoB"/>
    <property type="match status" value="1"/>
</dbReference>
<dbReference type="InterPro" id="IPR003373">
    <property type="entry name" value="Fe2_transport_prot-B"/>
</dbReference>
<gene>
    <name evidence="17" type="ORF">SAMN02745132_01196</name>
</gene>
<dbReference type="GO" id="GO:0005886">
    <property type="term" value="C:plasma membrane"/>
    <property type="evidence" value="ECO:0007669"/>
    <property type="project" value="UniProtKB-SubCell"/>
</dbReference>
<evidence type="ECO:0000313" key="18">
    <source>
        <dbReference type="Proteomes" id="UP000190162"/>
    </source>
</evidence>
<evidence type="ECO:0000256" key="11">
    <source>
        <dbReference type="ARBA" id="ARBA00023136"/>
    </source>
</evidence>
<evidence type="ECO:0000256" key="6">
    <source>
        <dbReference type="ARBA" id="ARBA00022741"/>
    </source>
</evidence>
<keyword evidence="2 15" id="KW-0813">Transport</keyword>
<comment type="subcellular location">
    <subcellularLocation>
        <location evidence="15">Cell inner membrane</location>
        <topology evidence="15">Multi-pass membrane protein</topology>
    </subcellularLocation>
    <subcellularLocation>
        <location evidence="1">Cell membrane</location>
        <topology evidence="1">Multi-pass membrane protein</topology>
    </subcellularLocation>
</comment>
<evidence type="ECO:0000256" key="3">
    <source>
        <dbReference type="ARBA" id="ARBA00022475"/>
    </source>
</evidence>
<feature type="transmembrane region" description="Helical" evidence="15">
    <location>
        <begin position="667"/>
        <end position="688"/>
    </location>
</feature>
<evidence type="ECO:0000256" key="10">
    <source>
        <dbReference type="ARBA" id="ARBA00023134"/>
    </source>
</evidence>
<dbReference type="InterPro" id="IPR050860">
    <property type="entry name" value="FeoB_GTPase"/>
</dbReference>
<dbReference type="OrthoDB" id="9809127at2"/>
<feature type="transmembrane region" description="Helical" evidence="15">
    <location>
        <begin position="695"/>
        <end position="718"/>
    </location>
</feature>
<comment type="similarity">
    <text evidence="15">Belongs to the TRAFAC class TrmE-Era-EngA-EngB-Septin-like GTPase superfamily. FeoB GTPase (TC 9.A.8) family.</text>
</comment>
<dbReference type="Pfam" id="PF07670">
    <property type="entry name" value="Gate"/>
    <property type="match status" value="2"/>
</dbReference>
<keyword evidence="14" id="KW-0460">Magnesium</keyword>
<dbReference type="GO" id="GO:0015093">
    <property type="term" value="F:ferrous iron transmembrane transporter activity"/>
    <property type="evidence" value="ECO:0007669"/>
    <property type="project" value="UniProtKB-UniRule"/>
</dbReference>
<dbReference type="PANTHER" id="PTHR43185">
    <property type="entry name" value="FERROUS IRON TRANSPORT PROTEIN B"/>
    <property type="match status" value="1"/>
</dbReference>
<keyword evidence="18" id="KW-1185">Reference proteome</keyword>
<evidence type="ECO:0000259" key="16">
    <source>
        <dbReference type="PROSITE" id="PS51711"/>
    </source>
</evidence>
<evidence type="ECO:0000256" key="13">
    <source>
        <dbReference type="PIRSR" id="PIRSR603373-1"/>
    </source>
</evidence>
<keyword evidence="3" id="KW-1003">Cell membrane</keyword>
<evidence type="ECO:0000256" key="2">
    <source>
        <dbReference type="ARBA" id="ARBA00022448"/>
    </source>
</evidence>
<protein>
    <recommendedName>
        <fullName evidence="12 15">Ferrous iron transport protein B</fullName>
    </recommendedName>
</protein>
<evidence type="ECO:0000256" key="9">
    <source>
        <dbReference type="ARBA" id="ARBA00023065"/>
    </source>
</evidence>
<feature type="domain" description="FeoB-type G" evidence="16">
    <location>
        <begin position="3"/>
        <end position="169"/>
    </location>
</feature>
<dbReference type="EMBL" id="FUXU01000010">
    <property type="protein sequence ID" value="SKA49718.1"/>
    <property type="molecule type" value="Genomic_DNA"/>
</dbReference>
<feature type="transmembrane region" description="Helical" evidence="15">
    <location>
        <begin position="455"/>
        <end position="474"/>
    </location>
</feature>
<organism evidence="17 18">
    <name type="scientific">Enterovibrio nigricans DSM 22720</name>
    <dbReference type="NCBI Taxonomy" id="1121868"/>
    <lineage>
        <taxon>Bacteria</taxon>
        <taxon>Pseudomonadati</taxon>
        <taxon>Pseudomonadota</taxon>
        <taxon>Gammaproteobacteria</taxon>
        <taxon>Vibrionales</taxon>
        <taxon>Vibrionaceae</taxon>
        <taxon>Enterovibrio</taxon>
    </lineage>
</organism>
<dbReference type="Gene3D" id="3.40.50.300">
    <property type="entry name" value="P-loop containing nucleotide triphosphate hydrolases"/>
    <property type="match status" value="1"/>
</dbReference>
<feature type="transmembrane region" description="Helical" evidence="15">
    <location>
        <begin position="724"/>
        <end position="745"/>
    </location>
</feature>
<dbReference type="CDD" id="cd01879">
    <property type="entry name" value="FeoB"/>
    <property type="match status" value="1"/>
</dbReference>
<sequence>MLNKELLTVGNPNSGKTTLFNRLTGSRQEIGNWAGVTVDKKTGRAMLNDHTFSLTDLPGIYTFDHADGENSLDESIAVKALFTLPSDLVVNVIDASALERSLYLTLQLRELGRPMVVVLNKMDIVEQQGFHIDTQALSDVLGCEVLTVTATLPESVENFKTSLADISSISQGVTPTALNYGKDIEAAISDLSAHIKIQGLDYARANAIRLLAGDQLLLNQLNEKTQQYVADVIAELENHVDLDLMIADVRYTRVAEICHSVKTQVVPLKTRVTDVIDNIVLNCYLGLPIFFGVMYLMFMFSINIGSAFIDFFDISVGAVLVDGGHHLLDNHLPIWLVTIIADGIGGGIQTVATFIPVIACLYLFMSLLESSGYMARAAFVLDKAMQKIGLPGKAFVPLVLGFGCNVPAIMATRTLDQERERRLAAAMAPFMSCGARLPVYALFATAFFPENGQNVVFLLYLMGIAVAIFTGIVLRHTLLPGDSDAMLMEIPRYEWPRVKDVTLKTWHKLKRFVLGAGKTIVVVVTILSFLNSLGTDGSFGHQDSEQSVLSKAAQFVTPVFAPIGIEEDNWPATVGIITGIFAKEAVVGTLNSLYSTTQSEQAPEFDLVASLKEALQTIPDNLLGLNYADPLGIDVGDLPNKEAVAEDQGVDMSIFANLNRHFTVEGAFAYLVFILLYTPCVAAMGAYVREFGRPFAGFIAGWTMLLAVVVTVICYQAMMLTVTPLPSALWIVGSVAIMLFTVVGLKRYAKSGNNKLSPVAI</sequence>
<feature type="transmembrane region" description="Helical" evidence="15">
    <location>
        <begin position="279"/>
        <end position="298"/>
    </location>
</feature>
<dbReference type="Pfam" id="PF17910">
    <property type="entry name" value="FeoB_Cyto"/>
    <property type="match status" value="1"/>
</dbReference>
<keyword evidence="7 15" id="KW-1133">Transmembrane helix</keyword>
<dbReference type="Proteomes" id="UP000190162">
    <property type="component" value="Unassembled WGS sequence"/>
</dbReference>
<comment type="function">
    <text evidence="15">Probable transporter of a GTP-driven Fe(2+) uptake system.</text>
</comment>
<dbReference type="RefSeq" id="WP_078751644.1">
    <property type="nucleotide sequence ID" value="NZ_FUXU01000010.1"/>
</dbReference>
<dbReference type="InterPro" id="IPR027417">
    <property type="entry name" value="P-loop_NTPase"/>
</dbReference>
<feature type="binding site" evidence="13">
    <location>
        <begin position="56"/>
        <end position="59"/>
    </location>
    <ligand>
        <name>GTP</name>
        <dbReference type="ChEBI" id="CHEBI:37565"/>
        <label>3</label>
    </ligand>
</feature>
<dbReference type="InterPro" id="IPR011640">
    <property type="entry name" value="Fe2_transport_prot_B_C"/>
</dbReference>
<dbReference type="Gene3D" id="1.10.287.1770">
    <property type="match status" value="1"/>
</dbReference>
<evidence type="ECO:0000256" key="12">
    <source>
        <dbReference type="NCBIfam" id="TIGR00437"/>
    </source>
</evidence>
<keyword evidence="8 15" id="KW-0408">Iron</keyword>
<feature type="binding site" evidence="13">
    <location>
        <begin position="10"/>
        <end position="17"/>
    </location>
    <ligand>
        <name>GTP</name>
        <dbReference type="ChEBI" id="CHEBI:37565"/>
        <label>1</label>
    </ligand>
</feature>
<dbReference type="PROSITE" id="PS51711">
    <property type="entry name" value="G_FEOB"/>
    <property type="match status" value="1"/>
</dbReference>
<dbReference type="Pfam" id="PF07664">
    <property type="entry name" value="FeoB_C"/>
    <property type="match status" value="1"/>
</dbReference>
<reference evidence="18" key="1">
    <citation type="submission" date="2017-02" db="EMBL/GenBank/DDBJ databases">
        <authorList>
            <person name="Varghese N."/>
            <person name="Submissions S."/>
        </authorList>
    </citation>
    <scope>NUCLEOTIDE SEQUENCE [LARGE SCALE GENOMIC DNA]</scope>
    <source>
        <strain evidence="18">DSM 22720</strain>
    </source>
</reference>
<feature type="transmembrane region" description="Helical" evidence="15">
    <location>
        <begin position="423"/>
        <end position="443"/>
    </location>
</feature>
<evidence type="ECO:0000256" key="5">
    <source>
        <dbReference type="ARBA" id="ARBA00022692"/>
    </source>
</evidence>
<evidence type="ECO:0000256" key="7">
    <source>
        <dbReference type="ARBA" id="ARBA00022989"/>
    </source>
</evidence>
<dbReference type="GO" id="GO:0005525">
    <property type="term" value="F:GTP binding"/>
    <property type="evidence" value="ECO:0007669"/>
    <property type="project" value="UniProtKB-KW"/>
</dbReference>